<keyword evidence="2" id="KW-1133">Transmembrane helix</keyword>
<feature type="region of interest" description="Disordered" evidence="1">
    <location>
        <begin position="1"/>
        <end position="32"/>
    </location>
</feature>
<dbReference type="InterPro" id="IPR036691">
    <property type="entry name" value="Endo/exonu/phosph_ase_sf"/>
</dbReference>
<organism evidence="3 4">
    <name type="scientific">Coptis chinensis</name>
    <dbReference type="NCBI Taxonomy" id="261450"/>
    <lineage>
        <taxon>Eukaryota</taxon>
        <taxon>Viridiplantae</taxon>
        <taxon>Streptophyta</taxon>
        <taxon>Embryophyta</taxon>
        <taxon>Tracheophyta</taxon>
        <taxon>Spermatophyta</taxon>
        <taxon>Magnoliopsida</taxon>
        <taxon>Ranunculales</taxon>
        <taxon>Ranunculaceae</taxon>
        <taxon>Coptidoideae</taxon>
        <taxon>Coptis</taxon>
    </lineage>
</organism>
<dbReference type="SUPFAM" id="SSF52218">
    <property type="entry name" value="Flavoproteins"/>
    <property type="match status" value="1"/>
</dbReference>
<name>A0A835ICR1_9MAGN</name>
<proteinExistence type="predicted"/>
<dbReference type="SUPFAM" id="SSF56219">
    <property type="entry name" value="DNase I-like"/>
    <property type="match status" value="1"/>
</dbReference>
<keyword evidence="2" id="KW-0472">Membrane</keyword>
<dbReference type="InterPro" id="IPR029039">
    <property type="entry name" value="Flavoprotein-like_sf"/>
</dbReference>
<feature type="compositionally biased region" description="Polar residues" evidence="1">
    <location>
        <begin position="1"/>
        <end position="25"/>
    </location>
</feature>
<evidence type="ECO:0000313" key="3">
    <source>
        <dbReference type="EMBL" id="KAF9614163.1"/>
    </source>
</evidence>
<dbReference type="AlphaFoldDB" id="A0A835ICR1"/>
<accession>A0A835ICR1</accession>
<dbReference type="Proteomes" id="UP000631114">
    <property type="component" value="Unassembled WGS sequence"/>
</dbReference>
<keyword evidence="4" id="KW-1185">Reference proteome</keyword>
<evidence type="ECO:0000313" key="4">
    <source>
        <dbReference type="Proteomes" id="UP000631114"/>
    </source>
</evidence>
<protein>
    <submittedName>
        <fullName evidence="3">Uncharacterized protein</fullName>
    </submittedName>
</protein>
<evidence type="ECO:0000256" key="1">
    <source>
        <dbReference type="SAM" id="MobiDB-lite"/>
    </source>
</evidence>
<keyword evidence="2" id="KW-0812">Transmembrane</keyword>
<feature type="transmembrane region" description="Helical" evidence="2">
    <location>
        <begin position="200"/>
        <end position="219"/>
    </location>
</feature>
<comment type="caution">
    <text evidence="3">The sequence shown here is derived from an EMBL/GenBank/DDBJ whole genome shotgun (WGS) entry which is preliminary data.</text>
</comment>
<dbReference type="OrthoDB" id="692400at2759"/>
<gene>
    <name evidence="3" type="ORF">IFM89_015633</name>
</gene>
<dbReference type="EMBL" id="JADFTS010000003">
    <property type="protein sequence ID" value="KAF9614163.1"/>
    <property type="molecule type" value="Genomic_DNA"/>
</dbReference>
<reference evidence="3 4" key="1">
    <citation type="submission" date="2020-10" db="EMBL/GenBank/DDBJ databases">
        <title>The Coptis chinensis genome and diversification of protoberbering-type alkaloids.</title>
        <authorList>
            <person name="Wang B."/>
            <person name="Shu S."/>
            <person name="Song C."/>
            <person name="Liu Y."/>
        </authorList>
    </citation>
    <scope>NUCLEOTIDE SEQUENCE [LARGE SCALE GENOMIC DNA]</scope>
    <source>
        <strain evidence="3">HL-2020</strain>
        <tissue evidence="3">Leaf</tissue>
    </source>
</reference>
<evidence type="ECO:0000256" key="2">
    <source>
        <dbReference type="SAM" id="Phobius"/>
    </source>
</evidence>
<dbReference type="Gene3D" id="3.40.50.360">
    <property type="match status" value="1"/>
</dbReference>
<sequence>MVGENNNGPIGRAGTNNRNRETTGSLPRMDQLGHEEPVNVYGSVDEAEKDQFWTEFNDVPSYGNFPWVLGGDFNAIRFAVERGGELALGFNLSDHLILIGGPQPFKFETMWFESHDLVALMEQWWSQFQVTVRVLVKELDLHNQLLNLFKEASSLSKVCQEPNVGKADFLEQITCKTEHPKVILDAPYGAPTQDHKKFKVVLLIGVLVMLLAKYFGAWCRVMHGRTLRGCDCVNAIRVMEQNLHRCASWTANGHVQRSSSRAWPYPDANMEFLKSNGFQLFHFGIRKTISQMNLDSTGQLWKEQKAAGKPGIFFVSTGTEGGGQETTVLGVMVCDGAWCFALVL</sequence>